<organism evidence="1 2">
    <name type="scientific">Cylicocyclus nassatus</name>
    <name type="common">Nematode worm</name>
    <dbReference type="NCBI Taxonomy" id="53992"/>
    <lineage>
        <taxon>Eukaryota</taxon>
        <taxon>Metazoa</taxon>
        <taxon>Ecdysozoa</taxon>
        <taxon>Nematoda</taxon>
        <taxon>Chromadorea</taxon>
        <taxon>Rhabditida</taxon>
        <taxon>Rhabditina</taxon>
        <taxon>Rhabditomorpha</taxon>
        <taxon>Strongyloidea</taxon>
        <taxon>Strongylidae</taxon>
        <taxon>Cylicocyclus</taxon>
    </lineage>
</organism>
<dbReference type="EMBL" id="CATQJL010000001">
    <property type="protein sequence ID" value="CAJ0590183.1"/>
    <property type="molecule type" value="Genomic_DNA"/>
</dbReference>
<gene>
    <name evidence="1" type="ORF">CYNAS_LOCUS2166</name>
</gene>
<evidence type="ECO:0000313" key="1">
    <source>
        <dbReference type="EMBL" id="CAJ0590183.1"/>
    </source>
</evidence>
<dbReference type="Proteomes" id="UP001176961">
    <property type="component" value="Unassembled WGS sequence"/>
</dbReference>
<evidence type="ECO:0000313" key="2">
    <source>
        <dbReference type="Proteomes" id="UP001176961"/>
    </source>
</evidence>
<name>A0AA36GGI4_CYLNA</name>
<keyword evidence="2" id="KW-1185">Reference proteome</keyword>
<reference evidence="1" key="1">
    <citation type="submission" date="2023-07" db="EMBL/GenBank/DDBJ databases">
        <authorList>
            <consortium name="CYATHOMIX"/>
        </authorList>
    </citation>
    <scope>NUCLEOTIDE SEQUENCE</scope>
    <source>
        <strain evidence="1">N/A</strain>
    </source>
</reference>
<comment type="caution">
    <text evidence="1">The sequence shown here is derived from an EMBL/GenBank/DDBJ whole genome shotgun (WGS) entry which is preliminary data.</text>
</comment>
<sequence>MISSLPRKSPVPSPAYSNFELALRERFSFTDKLSDKISTNKLTNCALGTLYSGVAIFAQYLPFSNWQIAKHPVCGGDVHVRCLRFLSGGHEDLSLTGDFGADNC</sequence>
<protein>
    <submittedName>
        <fullName evidence="1">Uncharacterized protein</fullName>
    </submittedName>
</protein>
<dbReference type="AlphaFoldDB" id="A0AA36GGI4"/>
<accession>A0AA36GGI4</accession>
<proteinExistence type="predicted"/>